<sequence>MKTELLEVDKSSGASHKVYCSVDNFRMKHPNDVKANFIVFKPRLILLRTATLPRLELLGSVTLARLCVYLNKTFPFIKEGSIPFWSDSQIYLHRVKSVLILWKYYVQNKENEIKEETDPMNWHFCDGKTNPGSKLTRGIAIHNLMNDETWWTDPSWLLELDIPATGKTLAADKESVERQKVMMTLQMTMNSKYFIDIYVSEILNLTEISWYLNDVHRAEFTFFISYLFGI</sequence>
<dbReference type="EMBL" id="BGPR01012126">
    <property type="protein sequence ID" value="GBN54677.1"/>
    <property type="molecule type" value="Genomic_DNA"/>
</dbReference>
<dbReference type="Pfam" id="PF05380">
    <property type="entry name" value="Peptidase_A17"/>
    <property type="match status" value="1"/>
</dbReference>
<dbReference type="InterPro" id="IPR008042">
    <property type="entry name" value="Retrotrans_Pao"/>
</dbReference>
<comment type="caution">
    <text evidence="1">The sequence shown here is derived from an EMBL/GenBank/DDBJ whole genome shotgun (WGS) entry which is preliminary data.</text>
</comment>
<proteinExistence type="predicted"/>
<dbReference type="PANTHER" id="PTHR47331">
    <property type="entry name" value="PHD-TYPE DOMAIN-CONTAINING PROTEIN"/>
    <property type="match status" value="1"/>
</dbReference>
<keyword evidence="2" id="KW-1185">Reference proteome</keyword>
<reference evidence="1 2" key="1">
    <citation type="journal article" date="2019" name="Sci. Rep.">
        <title>Orb-weaving spider Araneus ventricosus genome elucidates the spidroin gene catalogue.</title>
        <authorList>
            <person name="Kono N."/>
            <person name="Nakamura H."/>
            <person name="Ohtoshi R."/>
            <person name="Moran D.A.P."/>
            <person name="Shinohara A."/>
            <person name="Yoshida Y."/>
            <person name="Fujiwara M."/>
            <person name="Mori M."/>
            <person name="Tomita M."/>
            <person name="Arakawa K."/>
        </authorList>
    </citation>
    <scope>NUCLEOTIDE SEQUENCE [LARGE SCALE GENOMIC DNA]</scope>
</reference>
<dbReference type="AlphaFoldDB" id="A0A4Y2PWP2"/>
<protein>
    <submittedName>
        <fullName evidence="1">Uncharacterized protein</fullName>
    </submittedName>
</protein>
<dbReference type="Proteomes" id="UP000499080">
    <property type="component" value="Unassembled WGS sequence"/>
</dbReference>
<gene>
    <name evidence="1" type="ORF">AVEN_94101_1</name>
</gene>
<evidence type="ECO:0000313" key="1">
    <source>
        <dbReference type="EMBL" id="GBN54677.1"/>
    </source>
</evidence>
<evidence type="ECO:0000313" key="2">
    <source>
        <dbReference type="Proteomes" id="UP000499080"/>
    </source>
</evidence>
<dbReference type="OrthoDB" id="6469925at2759"/>
<accession>A0A4Y2PWP2</accession>
<name>A0A4Y2PWP2_ARAVE</name>
<organism evidence="1 2">
    <name type="scientific">Araneus ventricosus</name>
    <name type="common">Orbweaver spider</name>
    <name type="synonym">Epeira ventricosa</name>
    <dbReference type="NCBI Taxonomy" id="182803"/>
    <lineage>
        <taxon>Eukaryota</taxon>
        <taxon>Metazoa</taxon>
        <taxon>Ecdysozoa</taxon>
        <taxon>Arthropoda</taxon>
        <taxon>Chelicerata</taxon>
        <taxon>Arachnida</taxon>
        <taxon>Araneae</taxon>
        <taxon>Araneomorphae</taxon>
        <taxon>Entelegynae</taxon>
        <taxon>Araneoidea</taxon>
        <taxon>Araneidae</taxon>
        <taxon>Araneus</taxon>
    </lineage>
</organism>